<gene>
    <name evidence="1" type="ORF">BLNAU_12137</name>
</gene>
<keyword evidence="2" id="KW-1185">Reference proteome</keyword>
<accession>A0ABQ9XRD5</accession>
<dbReference type="EMBL" id="JARBJD010000097">
    <property type="protein sequence ID" value="KAK2952961.1"/>
    <property type="molecule type" value="Genomic_DNA"/>
</dbReference>
<name>A0ABQ9XRD5_9EUKA</name>
<organism evidence="1 2">
    <name type="scientific">Blattamonas nauphoetae</name>
    <dbReference type="NCBI Taxonomy" id="2049346"/>
    <lineage>
        <taxon>Eukaryota</taxon>
        <taxon>Metamonada</taxon>
        <taxon>Preaxostyla</taxon>
        <taxon>Oxymonadida</taxon>
        <taxon>Blattamonas</taxon>
    </lineage>
</organism>
<dbReference type="Proteomes" id="UP001281761">
    <property type="component" value="Unassembled WGS sequence"/>
</dbReference>
<evidence type="ECO:0000313" key="1">
    <source>
        <dbReference type="EMBL" id="KAK2952961.1"/>
    </source>
</evidence>
<protein>
    <submittedName>
        <fullName evidence="1">Uncharacterized protein</fullName>
    </submittedName>
</protein>
<reference evidence="1 2" key="1">
    <citation type="journal article" date="2022" name="bioRxiv">
        <title>Genomics of Preaxostyla Flagellates Illuminates Evolutionary Transitions and the Path Towards Mitochondrial Loss.</title>
        <authorList>
            <person name="Novak L.V.F."/>
            <person name="Treitli S.C."/>
            <person name="Pyrih J."/>
            <person name="Halakuc P."/>
            <person name="Pipaliya S.V."/>
            <person name="Vacek V."/>
            <person name="Brzon O."/>
            <person name="Soukal P."/>
            <person name="Eme L."/>
            <person name="Dacks J.B."/>
            <person name="Karnkowska A."/>
            <person name="Elias M."/>
            <person name="Hampl V."/>
        </authorList>
    </citation>
    <scope>NUCLEOTIDE SEQUENCE [LARGE SCALE GENOMIC DNA]</scope>
    <source>
        <strain evidence="1">NAU3</strain>
        <tissue evidence="1">Gut</tissue>
    </source>
</reference>
<sequence>MDRVGFSLPITWDPRDRFVEPHRRWSNEQQPILRSQGILVATTQIMLYRSIVSMPVDIFVESGSLQPTTESGAFLSAHSSSLSMNTVMFVKCSARSEGALLLSDSADLKLTATDLSTALPAQMEELSSTASQAMERTDSKQSVPLAQENSFSIPTRASIHDHWAGVHHTLIRKLSCRGGASIFFDGSRSDSDRISSSQKELLLRSLCPSLNPFNMICPRPALILCFHSASRCLSSSWTTQTHLSTLHSPHLIDEDGNMLEISANDKIGLKDGSFSLQAEATKMLRTHPSAIRLDGCTFAIDSTSACSRTASQLKRQEVDQPRLRRGQSGAVHIFPSSPASISLNLACLSNCGADTSPNDILIEGLDEQEWRDVLKEGQHVGGRPHFGWSKGVMWEWVGSNSQTWLFPSSSATSSSLSRLDTWPCMLCHAVPLDTPLIQEPVLLIEELADLVDWTRMACWAFWTLKQNGGTLSRSLFLQAQRRLHLIVSSDPTDECPHQIATVAGLLSFSLADRGFAGSPAVRSLRRLHHTSHSPVSENCRVMQLFTVLL</sequence>
<proteinExistence type="predicted"/>
<evidence type="ECO:0000313" key="2">
    <source>
        <dbReference type="Proteomes" id="UP001281761"/>
    </source>
</evidence>
<comment type="caution">
    <text evidence="1">The sequence shown here is derived from an EMBL/GenBank/DDBJ whole genome shotgun (WGS) entry which is preliminary data.</text>
</comment>